<reference evidence="3" key="2">
    <citation type="submission" date="2020-02" db="EMBL/GenBank/DDBJ databases">
        <authorList>
            <person name="Gilchrist C.L.M."/>
            <person name="Chooi Y.-H."/>
        </authorList>
    </citation>
    <scope>NUCLEOTIDE SEQUENCE</scope>
    <source>
        <strain evidence="3">MST-FP2251</strain>
    </source>
</reference>
<keyword evidence="2" id="KW-1133">Transmembrane helix</keyword>
<feature type="transmembrane region" description="Helical" evidence="2">
    <location>
        <begin position="127"/>
        <end position="153"/>
    </location>
</feature>
<keyword evidence="2" id="KW-0472">Membrane</keyword>
<comment type="caution">
    <text evidence="3">The sequence shown here is derived from an EMBL/GenBank/DDBJ whole genome shotgun (WGS) entry which is preliminary data.</text>
</comment>
<protein>
    <submittedName>
        <fullName evidence="3">Uncharacterized protein</fullName>
    </submittedName>
</protein>
<dbReference type="Proteomes" id="UP001194746">
    <property type="component" value="Unassembled WGS sequence"/>
</dbReference>
<evidence type="ECO:0000313" key="3">
    <source>
        <dbReference type="EMBL" id="KAF9889151.1"/>
    </source>
</evidence>
<reference evidence="3" key="1">
    <citation type="journal article" date="2019" name="Beilstein J. Org. Chem.">
        <title>Nanangenines: drimane sesquiterpenoids as the dominant metabolite cohort of a novel Australian fungus, Aspergillus nanangensis.</title>
        <authorList>
            <person name="Lacey H.J."/>
            <person name="Gilchrist C.L.M."/>
            <person name="Crombie A."/>
            <person name="Kalaitzis J.A."/>
            <person name="Vuong D."/>
            <person name="Rutledge P.J."/>
            <person name="Turner P."/>
            <person name="Pitt J.I."/>
            <person name="Lacey E."/>
            <person name="Chooi Y.H."/>
            <person name="Piggott A.M."/>
        </authorList>
    </citation>
    <scope>NUCLEOTIDE SEQUENCE</scope>
    <source>
        <strain evidence="3">MST-FP2251</strain>
    </source>
</reference>
<feature type="compositionally biased region" description="Low complexity" evidence="1">
    <location>
        <begin position="370"/>
        <end position="383"/>
    </location>
</feature>
<name>A0AAD4GTZ5_ASPNN</name>
<keyword evidence="4" id="KW-1185">Reference proteome</keyword>
<evidence type="ECO:0000256" key="1">
    <source>
        <dbReference type="SAM" id="MobiDB-lite"/>
    </source>
</evidence>
<dbReference type="AlphaFoldDB" id="A0AAD4GTZ5"/>
<feature type="region of interest" description="Disordered" evidence="1">
    <location>
        <begin position="370"/>
        <end position="390"/>
    </location>
</feature>
<sequence>MDVSIHRNRDMGLTAQHDNEDVISVPQWPTQPQALRSRKRDWIAHGIWILVVVPYVILALYALGGQSKTVSQRSWDRIQTAIKVAVTIFPIAFAAIISRMLRQISQWQLERSASVGSLEQLRRSSTVFGTLSILFVLRSLNWMGLGLLLLWTLSPLGAQSALRILSADLRQHNASLNLAYLDLAQTSQRLQQPVIERQNDLADQLFVSNILAPNDTRLSSMDAWGNVKIPLLLSDDNNNNNNNNTDWTPVPNDVDVVYSSLLGIPILGLPLGANSSFTLATTYMRVACFQLATTTHARQLQPSVMNRNGVPLLLSIPEDSIGMPPDAPTSDPIIRWSAPNYAETGGDIYTTANCSLTQIPVEAEVRCLSSSSSSSSSSSQQQQTNCSVTAMRQTQLSPSIPPLLQFFTPFGAAMMNSTPEGHPYSPSLEDHYLNGIDHFNDTSMNAIPALSNISRPVFSQRLTQLVNTYYTARVGYEMIMAQAHAPTPQDLNTTTYSTAVIAWTTAVATHDNPGPTVVAHWPWVGVFLVAVVVLVGAVVVAPVVQAKTLTPDILGYVSSLTREGNPEVRLPSPGRG</sequence>
<evidence type="ECO:0000256" key="2">
    <source>
        <dbReference type="SAM" id="Phobius"/>
    </source>
</evidence>
<accession>A0AAD4GTZ5</accession>
<feature type="transmembrane region" description="Helical" evidence="2">
    <location>
        <begin position="42"/>
        <end position="61"/>
    </location>
</feature>
<proteinExistence type="predicted"/>
<dbReference type="EMBL" id="VCAU01000039">
    <property type="protein sequence ID" value="KAF9889151.1"/>
    <property type="molecule type" value="Genomic_DNA"/>
</dbReference>
<feature type="transmembrane region" description="Helical" evidence="2">
    <location>
        <begin position="81"/>
        <end position="101"/>
    </location>
</feature>
<evidence type="ECO:0000313" key="4">
    <source>
        <dbReference type="Proteomes" id="UP001194746"/>
    </source>
</evidence>
<gene>
    <name evidence="3" type="ORF">FE257_007640</name>
</gene>
<feature type="transmembrane region" description="Helical" evidence="2">
    <location>
        <begin position="521"/>
        <end position="544"/>
    </location>
</feature>
<keyword evidence="2" id="KW-0812">Transmembrane</keyword>
<organism evidence="3 4">
    <name type="scientific">Aspergillus nanangensis</name>
    <dbReference type="NCBI Taxonomy" id="2582783"/>
    <lineage>
        <taxon>Eukaryota</taxon>
        <taxon>Fungi</taxon>
        <taxon>Dikarya</taxon>
        <taxon>Ascomycota</taxon>
        <taxon>Pezizomycotina</taxon>
        <taxon>Eurotiomycetes</taxon>
        <taxon>Eurotiomycetidae</taxon>
        <taxon>Eurotiales</taxon>
        <taxon>Aspergillaceae</taxon>
        <taxon>Aspergillus</taxon>
        <taxon>Aspergillus subgen. Circumdati</taxon>
    </lineage>
</organism>